<dbReference type="Proteomes" id="UP000691718">
    <property type="component" value="Unassembled WGS sequence"/>
</dbReference>
<proteinExistence type="predicted"/>
<sequence>MSKKKVTNLKDSVTNCYFWHEGLGNRGAIEIGSCVFKFLKETAERYANSNIIFYSDNCCGQQKNRFLLGMYYYAVESLPINSITHNTKKTGNAFVVNELNYDDYYDLKKLFEDITLNVNKDPQGNQINYLK</sequence>
<reference evidence="1" key="1">
    <citation type="submission" date="2021-04" db="EMBL/GenBank/DDBJ databases">
        <authorList>
            <person name="Tunstrom K."/>
        </authorList>
    </citation>
    <scope>NUCLEOTIDE SEQUENCE</scope>
</reference>
<comment type="caution">
    <text evidence="1">The sequence shown here is derived from an EMBL/GenBank/DDBJ whole genome shotgun (WGS) entry which is preliminary data.</text>
</comment>
<name>A0A8S3XXN4_PARAO</name>
<evidence type="ECO:0000313" key="1">
    <source>
        <dbReference type="EMBL" id="CAG5045303.1"/>
    </source>
</evidence>
<dbReference type="EMBL" id="CAJQZP010001427">
    <property type="protein sequence ID" value="CAG5045303.1"/>
    <property type="molecule type" value="Genomic_DNA"/>
</dbReference>
<keyword evidence="2" id="KW-1185">Reference proteome</keyword>
<organism evidence="1 2">
    <name type="scientific">Parnassius apollo</name>
    <name type="common">Apollo butterfly</name>
    <name type="synonym">Papilio apollo</name>
    <dbReference type="NCBI Taxonomy" id="110799"/>
    <lineage>
        <taxon>Eukaryota</taxon>
        <taxon>Metazoa</taxon>
        <taxon>Ecdysozoa</taxon>
        <taxon>Arthropoda</taxon>
        <taxon>Hexapoda</taxon>
        <taxon>Insecta</taxon>
        <taxon>Pterygota</taxon>
        <taxon>Neoptera</taxon>
        <taxon>Endopterygota</taxon>
        <taxon>Lepidoptera</taxon>
        <taxon>Glossata</taxon>
        <taxon>Ditrysia</taxon>
        <taxon>Papilionoidea</taxon>
        <taxon>Papilionidae</taxon>
        <taxon>Parnassiinae</taxon>
        <taxon>Parnassini</taxon>
        <taxon>Parnassius</taxon>
        <taxon>Parnassius</taxon>
    </lineage>
</organism>
<accession>A0A8S3XXN4</accession>
<protein>
    <submittedName>
        <fullName evidence="1">(apollo) hypothetical protein</fullName>
    </submittedName>
</protein>
<dbReference type="OrthoDB" id="6776127at2759"/>
<gene>
    <name evidence="1" type="ORF">PAPOLLO_LOCUS23234</name>
</gene>
<evidence type="ECO:0000313" key="2">
    <source>
        <dbReference type="Proteomes" id="UP000691718"/>
    </source>
</evidence>
<dbReference type="AlphaFoldDB" id="A0A8S3XXN4"/>